<keyword evidence="5 8" id="KW-1133">Transmembrane helix</keyword>
<evidence type="ECO:0000256" key="1">
    <source>
        <dbReference type="ARBA" id="ARBA00004651"/>
    </source>
</evidence>
<feature type="transmembrane region" description="Helical" evidence="8">
    <location>
        <begin position="180"/>
        <end position="200"/>
    </location>
</feature>
<evidence type="ECO:0000256" key="3">
    <source>
        <dbReference type="ARBA" id="ARBA00022475"/>
    </source>
</evidence>
<evidence type="ECO:0000313" key="11">
    <source>
        <dbReference type="Proteomes" id="UP001474181"/>
    </source>
</evidence>
<evidence type="ECO:0000256" key="5">
    <source>
        <dbReference type="ARBA" id="ARBA00022989"/>
    </source>
</evidence>
<organism evidence="10 11">
    <name type="scientific">Streptomyces hyaluromycini</name>
    <dbReference type="NCBI Taxonomy" id="1377993"/>
    <lineage>
        <taxon>Bacteria</taxon>
        <taxon>Bacillati</taxon>
        <taxon>Actinomycetota</taxon>
        <taxon>Actinomycetes</taxon>
        <taxon>Kitasatosporales</taxon>
        <taxon>Streptomycetaceae</taxon>
        <taxon>Streptomyces</taxon>
    </lineage>
</organism>
<keyword evidence="11" id="KW-1185">Reference proteome</keyword>
<feature type="transmembrane region" description="Helical" evidence="8">
    <location>
        <begin position="57"/>
        <end position="82"/>
    </location>
</feature>
<keyword evidence="3" id="KW-1003">Cell membrane</keyword>
<dbReference type="Proteomes" id="UP001474181">
    <property type="component" value="Unassembled WGS sequence"/>
</dbReference>
<feature type="transmembrane region" description="Helical" evidence="8">
    <location>
        <begin position="153"/>
        <end position="174"/>
    </location>
</feature>
<feature type="transmembrane region" description="Helical" evidence="8">
    <location>
        <begin position="315"/>
        <end position="340"/>
    </location>
</feature>
<feature type="transmembrane region" description="Helical" evidence="8">
    <location>
        <begin position="221"/>
        <end position="241"/>
    </location>
</feature>
<dbReference type="Gene3D" id="1.20.1250.20">
    <property type="entry name" value="MFS general substrate transporter like domains"/>
    <property type="match status" value="1"/>
</dbReference>
<feature type="transmembrane region" description="Helical" evidence="8">
    <location>
        <begin position="119"/>
        <end position="141"/>
    </location>
</feature>
<protein>
    <submittedName>
        <fullName evidence="10">MFS transporter</fullName>
    </submittedName>
</protein>
<dbReference type="InterPro" id="IPR005829">
    <property type="entry name" value="Sugar_transporter_CS"/>
</dbReference>
<comment type="subcellular location">
    <subcellularLocation>
        <location evidence="1">Cell membrane</location>
        <topology evidence="1">Multi-pass membrane protein</topology>
    </subcellularLocation>
</comment>
<dbReference type="InterPro" id="IPR036259">
    <property type="entry name" value="MFS_trans_sf"/>
</dbReference>
<dbReference type="InterPro" id="IPR050171">
    <property type="entry name" value="MFS_Transporters"/>
</dbReference>
<feature type="transmembrane region" description="Helical" evidence="8">
    <location>
        <begin position="352"/>
        <end position="375"/>
    </location>
</feature>
<dbReference type="EMBL" id="JBEPEK010000418">
    <property type="protein sequence ID" value="MER7185256.1"/>
    <property type="molecule type" value="Genomic_DNA"/>
</dbReference>
<feature type="domain" description="Major facilitator superfamily (MFS) profile" evidence="9">
    <location>
        <begin position="27"/>
        <end position="412"/>
    </location>
</feature>
<dbReference type="InterPro" id="IPR020846">
    <property type="entry name" value="MFS_dom"/>
</dbReference>
<evidence type="ECO:0000259" key="9">
    <source>
        <dbReference type="PROSITE" id="PS50850"/>
    </source>
</evidence>
<dbReference type="Pfam" id="PF07690">
    <property type="entry name" value="MFS_1"/>
    <property type="match status" value="1"/>
</dbReference>
<feature type="region of interest" description="Disordered" evidence="7">
    <location>
        <begin position="409"/>
        <end position="439"/>
    </location>
</feature>
<keyword evidence="4 8" id="KW-0812">Transmembrane</keyword>
<dbReference type="PANTHER" id="PTHR23517:SF13">
    <property type="entry name" value="MAJOR FACILITATOR SUPERFAMILY MFS_1"/>
    <property type="match status" value="1"/>
</dbReference>
<feature type="transmembrane region" description="Helical" evidence="8">
    <location>
        <begin position="261"/>
        <end position="282"/>
    </location>
</feature>
<keyword evidence="6 8" id="KW-0472">Membrane</keyword>
<dbReference type="RefSeq" id="WP_350788012.1">
    <property type="nucleotide sequence ID" value="NZ_JBEPEK010000418.1"/>
</dbReference>
<evidence type="ECO:0000256" key="6">
    <source>
        <dbReference type="ARBA" id="ARBA00023136"/>
    </source>
</evidence>
<evidence type="ECO:0000313" key="10">
    <source>
        <dbReference type="EMBL" id="MER7185256.1"/>
    </source>
</evidence>
<feature type="transmembrane region" description="Helical" evidence="8">
    <location>
        <begin position="289"/>
        <end position="309"/>
    </location>
</feature>
<feature type="transmembrane region" description="Helical" evidence="8">
    <location>
        <begin position="387"/>
        <end position="404"/>
    </location>
</feature>
<feature type="transmembrane region" description="Helical" evidence="8">
    <location>
        <begin position="94"/>
        <end position="113"/>
    </location>
</feature>
<dbReference type="PROSITE" id="PS50850">
    <property type="entry name" value="MFS"/>
    <property type="match status" value="1"/>
</dbReference>
<gene>
    <name evidence="10" type="ORF">ABT404_38345</name>
</gene>
<keyword evidence="2" id="KW-0813">Transport</keyword>
<dbReference type="SUPFAM" id="SSF103473">
    <property type="entry name" value="MFS general substrate transporter"/>
    <property type="match status" value="1"/>
</dbReference>
<sequence>MNHLAPHERTQRAERPRATRKPIPPRAAFYLLASVVVSFLAASSAPTPLYATYQAEWGFTPITTTVVFGVYAIAVLSGLLVLGKLSDHVGRRPVLITAIAAQAAAMLLFTTAGGVGELLVARVVQGLSTGAALGAVGAAMMDINRSRGTMANAFAPGLGTATGSLVSGFVVQYLPAPTHAIYLGLLAVFAAQAVAVALIDETVAKQPGALASLVPEIRLPRAVRGAVLAAAPVIFAVWALAGFYGSLGPALVRTLVGSTSAVWGGLGLFVLAFVAAASVLALRKAQSTTVMYTGIGALVAGVALTLVAVDLSAPGLFFVGTAVAGLGFGSGFQGGIRTVLPLAEPHESSGVLSLLFVVAYLGMGVPSVAAGALVVHGGGLVPTSEEYGAVVIALALLALAALLLRRGRPQSGPGVKVASGGPQSVTVRAEQPESLTQAR</sequence>
<dbReference type="InterPro" id="IPR011701">
    <property type="entry name" value="MFS"/>
</dbReference>
<feature type="transmembrane region" description="Helical" evidence="8">
    <location>
        <begin position="27"/>
        <end position="45"/>
    </location>
</feature>
<evidence type="ECO:0000256" key="8">
    <source>
        <dbReference type="SAM" id="Phobius"/>
    </source>
</evidence>
<evidence type="ECO:0000256" key="4">
    <source>
        <dbReference type="ARBA" id="ARBA00022692"/>
    </source>
</evidence>
<dbReference type="PROSITE" id="PS00216">
    <property type="entry name" value="SUGAR_TRANSPORT_1"/>
    <property type="match status" value="1"/>
</dbReference>
<accession>A0ABV1X8A1</accession>
<evidence type="ECO:0000256" key="2">
    <source>
        <dbReference type="ARBA" id="ARBA00022448"/>
    </source>
</evidence>
<name>A0ABV1X8A1_9ACTN</name>
<evidence type="ECO:0000256" key="7">
    <source>
        <dbReference type="SAM" id="MobiDB-lite"/>
    </source>
</evidence>
<comment type="caution">
    <text evidence="10">The sequence shown here is derived from an EMBL/GenBank/DDBJ whole genome shotgun (WGS) entry which is preliminary data.</text>
</comment>
<dbReference type="PANTHER" id="PTHR23517">
    <property type="entry name" value="RESISTANCE PROTEIN MDTM, PUTATIVE-RELATED-RELATED"/>
    <property type="match status" value="1"/>
</dbReference>
<proteinExistence type="predicted"/>
<reference evidence="10 11" key="1">
    <citation type="submission" date="2024-06" db="EMBL/GenBank/DDBJ databases">
        <title>The Natural Products Discovery Center: Release of the First 8490 Sequenced Strains for Exploring Actinobacteria Biosynthetic Diversity.</title>
        <authorList>
            <person name="Kalkreuter E."/>
            <person name="Kautsar S.A."/>
            <person name="Yang D."/>
            <person name="Bader C.D."/>
            <person name="Teijaro C.N."/>
            <person name="Fluegel L."/>
            <person name="Davis C.M."/>
            <person name="Simpson J.R."/>
            <person name="Lauterbach L."/>
            <person name="Steele A.D."/>
            <person name="Gui C."/>
            <person name="Meng S."/>
            <person name="Li G."/>
            <person name="Viehrig K."/>
            <person name="Ye F."/>
            <person name="Su P."/>
            <person name="Kiefer A.F."/>
            <person name="Nichols A."/>
            <person name="Cepeda A.J."/>
            <person name="Yan W."/>
            <person name="Fan B."/>
            <person name="Jiang Y."/>
            <person name="Adhikari A."/>
            <person name="Zheng C.-J."/>
            <person name="Schuster L."/>
            <person name="Cowan T.M."/>
            <person name="Smanski M.J."/>
            <person name="Chevrette M.G."/>
            <person name="De Carvalho L.P.S."/>
            <person name="Shen B."/>
        </authorList>
    </citation>
    <scope>NUCLEOTIDE SEQUENCE [LARGE SCALE GENOMIC DNA]</scope>
    <source>
        <strain evidence="10 11">NPDC000234</strain>
    </source>
</reference>